<dbReference type="Proteomes" id="UP001500298">
    <property type="component" value="Unassembled WGS sequence"/>
</dbReference>
<keyword evidence="4" id="KW-0732">Signal</keyword>
<accession>A0ABP9DET4</accession>
<keyword evidence="6" id="KW-0106">Calcium</keyword>
<evidence type="ECO:0000256" key="2">
    <source>
        <dbReference type="ARBA" id="ARBA00008779"/>
    </source>
</evidence>
<proteinExistence type="inferred from homology"/>
<feature type="domain" description="Sulfatase N-terminal" evidence="8">
    <location>
        <begin position="1"/>
        <end position="323"/>
    </location>
</feature>
<keyword evidence="10" id="KW-1185">Reference proteome</keyword>
<dbReference type="InterPro" id="IPR017850">
    <property type="entry name" value="Alkaline_phosphatase_core_sf"/>
</dbReference>
<evidence type="ECO:0000256" key="6">
    <source>
        <dbReference type="ARBA" id="ARBA00022837"/>
    </source>
</evidence>
<dbReference type="InterPro" id="IPR000917">
    <property type="entry name" value="Sulfatase_N"/>
</dbReference>
<organism evidence="9 10">
    <name type="scientific">Algivirga pacifica</name>
    <dbReference type="NCBI Taxonomy" id="1162670"/>
    <lineage>
        <taxon>Bacteria</taxon>
        <taxon>Pseudomonadati</taxon>
        <taxon>Bacteroidota</taxon>
        <taxon>Cytophagia</taxon>
        <taxon>Cytophagales</taxon>
        <taxon>Flammeovirgaceae</taxon>
        <taxon>Algivirga</taxon>
    </lineage>
</organism>
<dbReference type="Pfam" id="PF00884">
    <property type="entry name" value="Sulfatase"/>
    <property type="match status" value="1"/>
</dbReference>
<feature type="region of interest" description="Disordered" evidence="7">
    <location>
        <begin position="1"/>
        <end position="22"/>
    </location>
</feature>
<comment type="cofactor">
    <cofactor evidence="1">
        <name>Ca(2+)</name>
        <dbReference type="ChEBI" id="CHEBI:29108"/>
    </cofactor>
</comment>
<comment type="caution">
    <text evidence="9">The sequence shown here is derived from an EMBL/GenBank/DDBJ whole genome shotgun (WGS) entry which is preliminary data.</text>
</comment>
<feature type="compositionally biased region" description="Gly residues" evidence="7">
    <location>
        <begin position="7"/>
        <end position="17"/>
    </location>
</feature>
<reference evidence="10" key="1">
    <citation type="journal article" date="2019" name="Int. J. Syst. Evol. Microbiol.">
        <title>The Global Catalogue of Microorganisms (GCM) 10K type strain sequencing project: providing services to taxonomists for standard genome sequencing and annotation.</title>
        <authorList>
            <consortium name="The Broad Institute Genomics Platform"/>
            <consortium name="The Broad Institute Genome Sequencing Center for Infectious Disease"/>
            <person name="Wu L."/>
            <person name="Ma J."/>
        </authorList>
    </citation>
    <scope>NUCLEOTIDE SEQUENCE [LARGE SCALE GENOMIC DNA]</scope>
    <source>
        <strain evidence="10">JCM 18326</strain>
    </source>
</reference>
<dbReference type="PANTHER" id="PTHR42693">
    <property type="entry name" value="ARYLSULFATASE FAMILY MEMBER"/>
    <property type="match status" value="1"/>
</dbReference>
<comment type="similarity">
    <text evidence="2">Belongs to the sulfatase family.</text>
</comment>
<gene>
    <name evidence="9" type="ORF">GCM10023331_30080</name>
</gene>
<dbReference type="InterPro" id="IPR050738">
    <property type="entry name" value="Sulfatase"/>
</dbReference>
<dbReference type="Gene3D" id="3.40.720.10">
    <property type="entry name" value="Alkaline Phosphatase, subunit A"/>
    <property type="match status" value="1"/>
</dbReference>
<evidence type="ECO:0000259" key="8">
    <source>
        <dbReference type="Pfam" id="PF00884"/>
    </source>
</evidence>
<evidence type="ECO:0000313" key="9">
    <source>
        <dbReference type="EMBL" id="GAA4843022.1"/>
    </source>
</evidence>
<keyword evidence="5" id="KW-0378">Hydrolase</keyword>
<keyword evidence="3" id="KW-0479">Metal-binding</keyword>
<dbReference type="Gene3D" id="3.30.1120.10">
    <property type="match status" value="1"/>
</dbReference>
<evidence type="ECO:0000256" key="7">
    <source>
        <dbReference type="SAM" id="MobiDB-lite"/>
    </source>
</evidence>
<evidence type="ECO:0000256" key="3">
    <source>
        <dbReference type="ARBA" id="ARBA00022723"/>
    </source>
</evidence>
<protein>
    <submittedName>
        <fullName evidence="9">Arylsulfatase</fullName>
    </submittedName>
</protein>
<evidence type="ECO:0000256" key="4">
    <source>
        <dbReference type="ARBA" id="ARBA00022729"/>
    </source>
</evidence>
<dbReference type="EMBL" id="BAABJX010000046">
    <property type="protein sequence ID" value="GAA4843022.1"/>
    <property type="molecule type" value="Genomic_DNA"/>
</dbReference>
<name>A0ABP9DET4_9BACT</name>
<evidence type="ECO:0000256" key="5">
    <source>
        <dbReference type="ARBA" id="ARBA00022801"/>
    </source>
</evidence>
<sequence>MDNFGWGEPGFNGGGITRGAPTPRMDKLADEGMRLTNFNVEVQCTPSRSAIMTGRYAIRSGNGTVPLGEGVYGLVQWEVTMAEMLSNNGYATGMFGKWHLGRTKGRFPTDQGFDEWYGVPNSTDESTYSSLEGFSQSGVPETYVMSSVKGEEPKKVRPYTLDYRPLIDRDLTDKAKEFMTKSVEENKPFFLYLPYTATHFPTMPHPDFKDKSGHGAWADLLMQIDSYLGELQDKVDELGVTDKTLFIFTADNGPEAVGYNSTNLTVETSMQGSAGPWRGTLFTGFEGGLRVPFVMKWPGKIKAGYSSDEIVHVMDLFPTIGAITKSDIPQDRIIDGIDMSDFFLGKTDKSGRDGFIVYMGNDIFGVKWKNWKLHFEEQDAWNSIKNTYTMPRVYNLYDDPQERNNVLFPHTWVPKAALPQLEEHIISLKENPPIPTGQSDPYEPK</sequence>
<evidence type="ECO:0000256" key="1">
    <source>
        <dbReference type="ARBA" id="ARBA00001913"/>
    </source>
</evidence>
<dbReference type="SUPFAM" id="SSF53649">
    <property type="entry name" value="Alkaline phosphatase-like"/>
    <property type="match status" value="1"/>
</dbReference>
<dbReference type="PANTHER" id="PTHR42693:SF42">
    <property type="entry name" value="ARYLSULFATASE G"/>
    <property type="match status" value="1"/>
</dbReference>
<evidence type="ECO:0000313" key="10">
    <source>
        <dbReference type="Proteomes" id="UP001500298"/>
    </source>
</evidence>
<dbReference type="CDD" id="cd16142">
    <property type="entry name" value="ARS_like"/>
    <property type="match status" value="1"/>
</dbReference>